<evidence type="ECO:0000256" key="8">
    <source>
        <dbReference type="SAM" id="MobiDB-lite"/>
    </source>
</evidence>
<reference evidence="10" key="1">
    <citation type="submission" date="2022-11" db="EMBL/GenBank/DDBJ databases">
        <authorList>
            <person name="Hyden B.L."/>
            <person name="Feng K."/>
            <person name="Yates T."/>
            <person name="Jawdy S."/>
            <person name="Smart L.B."/>
            <person name="Muchero W."/>
        </authorList>
    </citation>
    <scope>NUCLEOTIDE SEQUENCE</scope>
    <source>
        <tissue evidence="10">Shoot tip</tissue>
    </source>
</reference>
<dbReference type="PANTHER" id="PTHR31942:SF72">
    <property type="entry name" value="MLO-LIKE PROTEIN"/>
    <property type="match status" value="1"/>
</dbReference>
<evidence type="ECO:0000256" key="6">
    <source>
        <dbReference type="ARBA" id="ARBA00023136"/>
    </source>
</evidence>
<dbReference type="Proteomes" id="UP001151529">
    <property type="component" value="Chromosome 4"/>
</dbReference>
<sequence>MGWDRSPTSHFSRDVTDSYFNKKRRKYLIQALYKIKTELMLLGFVSLLMTVLETPIAKICIPKSAGETFLPCGSVDSSDWSEEETKCSEQGKASLLSTEGMTELRYLIFVLASFHSVLSILTFGLGMAKMRRWESWEAETRTLDYQFSTDPRRFQLTHQTLFGKRHLRCWNENSALRWPAHFDQDNNFDFHKFIRRALDKDFGVVVGMSFWIWMSAVSFIFFNAQKFYSYYWVPFIPLVNSFQLAFFTWTWYKFGFRSCFHRRTADIVIRVVMGVVVHFLCGYVTLPLYALVNQMGTSMRTAVFTEDVIEGLKRWRAKARKNLKKSCPARPSLNTSLSLESSPSFSLHSIPESSVGK</sequence>
<feature type="transmembrane region" description="Helical" evidence="9">
    <location>
        <begin position="230"/>
        <end position="255"/>
    </location>
</feature>
<evidence type="ECO:0000313" key="11">
    <source>
        <dbReference type="Proteomes" id="UP001151529"/>
    </source>
</evidence>
<feature type="transmembrane region" description="Helical" evidence="9">
    <location>
        <begin position="202"/>
        <end position="224"/>
    </location>
</feature>
<evidence type="ECO:0000256" key="3">
    <source>
        <dbReference type="ARBA" id="ARBA00022692"/>
    </source>
</evidence>
<comment type="similarity">
    <text evidence="2">Belongs to the MLO family.</text>
</comment>
<dbReference type="Pfam" id="PF03094">
    <property type="entry name" value="Mlo"/>
    <property type="match status" value="3"/>
</dbReference>
<keyword evidence="5 9" id="KW-1133">Transmembrane helix</keyword>
<feature type="transmembrane region" description="Helical" evidence="9">
    <location>
        <begin position="267"/>
        <end position="292"/>
    </location>
</feature>
<evidence type="ECO:0000256" key="4">
    <source>
        <dbReference type="ARBA" id="ARBA00022821"/>
    </source>
</evidence>
<dbReference type="EMBL" id="JAPFFL010000008">
    <property type="protein sequence ID" value="KAJ6707113.1"/>
    <property type="molecule type" value="Genomic_DNA"/>
</dbReference>
<evidence type="ECO:0000256" key="2">
    <source>
        <dbReference type="ARBA" id="ARBA00006574"/>
    </source>
</evidence>
<dbReference type="InterPro" id="IPR004326">
    <property type="entry name" value="Mlo"/>
</dbReference>
<evidence type="ECO:0000256" key="7">
    <source>
        <dbReference type="ARBA" id="ARBA00023265"/>
    </source>
</evidence>
<organism evidence="10 11">
    <name type="scientific">Salix viminalis</name>
    <name type="common">Common osier</name>
    <name type="synonym">Basket willow</name>
    <dbReference type="NCBI Taxonomy" id="40686"/>
    <lineage>
        <taxon>Eukaryota</taxon>
        <taxon>Viridiplantae</taxon>
        <taxon>Streptophyta</taxon>
        <taxon>Embryophyta</taxon>
        <taxon>Tracheophyta</taxon>
        <taxon>Spermatophyta</taxon>
        <taxon>Magnoliopsida</taxon>
        <taxon>eudicotyledons</taxon>
        <taxon>Gunneridae</taxon>
        <taxon>Pentapetalae</taxon>
        <taxon>rosids</taxon>
        <taxon>fabids</taxon>
        <taxon>Malpighiales</taxon>
        <taxon>Salicaceae</taxon>
        <taxon>Saliceae</taxon>
        <taxon>Salix</taxon>
    </lineage>
</organism>
<feature type="region of interest" description="Disordered" evidence="8">
    <location>
        <begin position="334"/>
        <end position="357"/>
    </location>
</feature>
<dbReference type="AlphaFoldDB" id="A0A9Q0QI42"/>
<feature type="transmembrane region" description="Helical" evidence="9">
    <location>
        <begin position="31"/>
        <end position="52"/>
    </location>
</feature>
<accession>A0A9Q0QI42</accession>
<reference evidence="10" key="2">
    <citation type="journal article" date="2023" name="Int. J. Mol. Sci.">
        <title>De Novo Assembly and Annotation of 11 Diverse Shrub Willow (Salix) Genomes Reveals Novel Gene Organization in Sex-Linked Regions.</title>
        <authorList>
            <person name="Hyden B."/>
            <person name="Feng K."/>
            <person name="Yates T.B."/>
            <person name="Jawdy S."/>
            <person name="Cereghino C."/>
            <person name="Smart L.B."/>
            <person name="Muchero W."/>
        </authorList>
    </citation>
    <scope>NUCLEOTIDE SEQUENCE [LARGE SCALE GENOMIC DNA]</scope>
    <source>
        <tissue evidence="10">Shoot tip</tissue>
    </source>
</reference>
<evidence type="ECO:0000256" key="1">
    <source>
        <dbReference type="ARBA" id="ARBA00004141"/>
    </source>
</evidence>
<keyword evidence="3 9" id="KW-0812">Transmembrane</keyword>
<evidence type="ECO:0000256" key="5">
    <source>
        <dbReference type="ARBA" id="ARBA00022989"/>
    </source>
</evidence>
<dbReference type="GO" id="GO:0006952">
    <property type="term" value="P:defense response"/>
    <property type="evidence" value="ECO:0007669"/>
    <property type="project" value="UniProtKB-KW"/>
</dbReference>
<dbReference type="GO" id="GO:0016020">
    <property type="term" value="C:membrane"/>
    <property type="evidence" value="ECO:0007669"/>
    <property type="project" value="UniProtKB-SubCell"/>
</dbReference>
<evidence type="ECO:0000256" key="9">
    <source>
        <dbReference type="SAM" id="Phobius"/>
    </source>
</evidence>
<gene>
    <name evidence="10" type="ORF">OIU85_027463</name>
</gene>
<dbReference type="PANTHER" id="PTHR31942">
    <property type="entry name" value="MLO-LIKE PROTEIN 1"/>
    <property type="match status" value="1"/>
</dbReference>
<keyword evidence="6 9" id="KW-0472">Membrane</keyword>
<evidence type="ECO:0000313" key="10">
    <source>
        <dbReference type="EMBL" id="KAJ6707113.1"/>
    </source>
</evidence>
<name>A0A9Q0QI42_SALVM</name>
<dbReference type="OrthoDB" id="1388414at2759"/>
<comment type="subcellular location">
    <subcellularLocation>
        <location evidence="1">Membrane</location>
        <topology evidence="1">Multi-pass membrane protein</topology>
    </subcellularLocation>
</comment>
<keyword evidence="4" id="KW-0611">Plant defense</keyword>
<feature type="transmembrane region" description="Helical" evidence="9">
    <location>
        <begin position="104"/>
        <end position="125"/>
    </location>
</feature>
<protein>
    <submittedName>
        <fullName evidence="10">MLO-LIKE PROTEIN 1</fullName>
    </submittedName>
</protein>
<proteinExistence type="inferred from homology"/>
<keyword evidence="11" id="KW-1185">Reference proteome</keyword>
<comment type="caution">
    <text evidence="10">The sequence shown here is derived from an EMBL/GenBank/DDBJ whole genome shotgun (WGS) entry which is preliminary data.</text>
</comment>
<keyword evidence="7" id="KW-0568">Pathogenesis-related protein</keyword>